<protein>
    <recommendedName>
        <fullName evidence="6">Large ribosomal subunit protein uL23c</fullName>
    </recommendedName>
    <alternativeName>
        <fullName evidence="7">50S ribosomal protein L23, chloroplastic</fullName>
    </alternativeName>
</protein>
<accession>A0A1C9CBC4</accession>
<dbReference type="Pfam" id="PF00276">
    <property type="entry name" value="Ribosomal_L23"/>
    <property type="match status" value="1"/>
</dbReference>
<dbReference type="GeneID" id="29069868"/>
<dbReference type="GO" id="GO:0019843">
    <property type="term" value="F:rRNA binding"/>
    <property type="evidence" value="ECO:0007669"/>
    <property type="project" value="UniProtKB-KW"/>
</dbReference>
<evidence type="ECO:0000256" key="1">
    <source>
        <dbReference type="ARBA" id="ARBA00006700"/>
    </source>
</evidence>
<keyword evidence="4 8" id="KW-0689">Ribosomal protein</keyword>
<comment type="similarity">
    <text evidence="1 8">Belongs to the universal ribosomal protein uL23 family.</text>
</comment>
<reference evidence="9" key="1">
    <citation type="journal article" date="2016" name="BMC Biol.">
        <title>Parallel evolution of highly conserved plastid genome architecture in red seaweeds and seed plants.</title>
        <authorList>
            <person name="Lee J."/>
            <person name="Cho C.H."/>
            <person name="Park S.I."/>
            <person name="Choi J.W."/>
            <person name="Song H.S."/>
            <person name="West J.A."/>
            <person name="Bhattacharya D."/>
            <person name="Yoon H.S."/>
        </authorList>
    </citation>
    <scope>NUCLEOTIDE SEQUENCE</scope>
</reference>
<dbReference type="InterPro" id="IPR012677">
    <property type="entry name" value="Nucleotide-bd_a/b_plait_sf"/>
</dbReference>
<dbReference type="PROSITE" id="PS00050">
    <property type="entry name" value="RIBOSOMAL_L23"/>
    <property type="match status" value="1"/>
</dbReference>
<dbReference type="InterPro" id="IPR013025">
    <property type="entry name" value="Ribosomal_uL23-like"/>
</dbReference>
<proteinExistence type="inferred from homology"/>
<dbReference type="FunFam" id="3.30.70.330:FF:000001">
    <property type="entry name" value="50S ribosomal protein L23"/>
    <property type="match status" value="1"/>
</dbReference>
<evidence type="ECO:0000256" key="4">
    <source>
        <dbReference type="ARBA" id="ARBA00022980"/>
    </source>
</evidence>
<dbReference type="NCBIfam" id="NF004363">
    <property type="entry name" value="PRK05738.2-4"/>
    <property type="match status" value="1"/>
</dbReference>
<dbReference type="HAMAP" id="MF_01369_B">
    <property type="entry name" value="Ribosomal_uL23_B"/>
    <property type="match status" value="1"/>
</dbReference>
<evidence type="ECO:0000256" key="5">
    <source>
        <dbReference type="ARBA" id="ARBA00023274"/>
    </source>
</evidence>
<geneLocation type="plastid" evidence="9"/>
<keyword evidence="3" id="KW-0694">RNA-binding</keyword>
<keyword evidence="9" id="KW-0934">Plastid</keyword>
<evidence type="ECO:0000256" key="2">
    <source>
        <dbReference type="ARBA" id="ARBA00022730"/>
    </source>
</evidence>
<name>A0A1C9CBC4_9FLOR</name>
<evidence type="ECO:0000256" key="8">
    <source>
        <dbReference type="RuleBase" id="RU003934"/>
    </source>
</evidence>
<dbReference type="InterPro" id="IPR001014">
    <property type="entry name" value="Ribosomal_uL23_CS"/>
</dbReference>
<dbReference type="GO" id="GO:0006412">
    <property type="term" value="P:translation"/>
    <property type="evidence" value="ECO:0007669"/>
    <property type="project" value="InterPro"/>
</dbReference>
<dbReference type="Gene3D" id="3.30.70.330">
    <property type="match status" value="1"/>
</dbReference>
<dbReference type="AlphaFoldDB" id="A0A1C9CBC4"/>
<keyword evidence="2" id="KW-0699">rRNA-binding</keyword>
<dbReference type="PANTHER" id="PTHR11620">
    <property type="entry name" value="60S RIBOSOMAL PROTEIN L23A"/>
    <property type="match status" value="1"/>
</dbReference>
<evidence type="ECO:0000256" key="3">
    <source>
        <dbReference type="ARBA" id="ARBA00022884"/>
    </source>
</evidence>
<sequence>MPDITERILLDIIKYPLITDKTTKLLEENQYCFAVERKANKLDIKKAVEYLFNVKVKSVNTSHPPEKKRTVGKFIGKKPHYKKAVVTLNSEDRINLFPDN</sequence>
<dbReference type="NCBIfam" id="NF004368">
    <property type="entry name" value="PRK05738.3-4"/>
    <property type="match status" value="1"/>
</dbReference>
<gene>
    <name evidence="9" type="primary">rpl23</name>
    <name evidence="9" type="ORF">Ahnf_203</name>
</gene>
<dbReference type="EMBL" id="KX284715">
    <property type="protein sequence ID" value="AOM65688.1"/>
    <property type="molecule type" value="Genomic_DNA"/>
</dbReference>
<dbReference type="GO" id="GO:0003735">
    <property type="term" value="F:structural constituent of ribosome"/>
    <property type="evidence" value="ECO:0007669"/>
    <property type="project" value="InterPro"/>
</dbReference>
<dbReference type="RefSeq" id="YP_009294000.1">
    <property type="nucleotide sequence ID" value="NC_031145.1"/>
</dbReference>
<dbReference type="InterPro" id="IPR012678">
    <property type="entry name" value="Ribosomal_uL23/eL15/eS24_sf"/>
</dbReference>
<evidence type="ECO:0000313" key="9">
    <source>
        <dbReference type="EMBL" id="AOM65688.1"/>
    </source>
</evidence>
<dbReference type="GO" id="GO:1990904">
    <property type="term" value="C:ribonucleoprotein complex"/>
    <property type="evidence" value="ECO:0007669"/>
    <property type="project" value="UniProtKB-KW"/>
</dbReference>
<dbReference type="SUPFAM" id="SSF54189">
    <property type="entry name" value="Ribosomal proteins S24e, L23 and L15e"/>
    <property type="match status" value="1"/>
</dbReference>
<organism evidence="9">
    <name type="scientific">Ahnfeltia plicata</name>
    <dbReference type="NCBI Taxonomy" id="28023"/>
    <lineage>
        <taxon>Eukaryota</taxon>
        <taxon>Rhodophyta</taxon>
        <taxon>Florideophyceae</taxon>
        <taxon>Ahnfeltiophycidae</taxon>
        <taxon>Ahnfeltiales</taxon>
        <taxon>Ahnfeltiaceae</taxon>
        <taxon>Ahnfeltia</taxon>
    </lineage>
</organism>
<evidence type="ECO:0000256" key="6">
    <source>
        <dbReference type="ARBA" id="ARBA00035287"/>
    </source>
</evidence>
<evidence type="ECO:0000256" key="7">
    <source>
        <dbReference type="ARBA" id="ARBA00035366"/>
    </source>
</evidence>
<keyword evidence="5 8" id="KW-0687">Ribonucleoprotein</keyword>
<dbReference type="GO" id="GO:0005840">
    <property type="term" value="C:ribosome"/>
    <property type="evidence" value="ECO:0007669"/>
    <property type="project" value="UniProtKB-KW"/>
</dbReference>